<name>A0A2T6C7A2_9FLAO</name>
<reference evidence="2 3" key="1">
    <citation type="submission" date="2018-04" db="EMBL/GenBank/DDBJ databases">
        <title>Genomic Encyclopedia of Archaeal and Bacterial Type Strains, Phase II (KMG-II): from individual species to whole genera.</title>
        <authorList>
            <person name="Goeker M."/>
        </authorList>
    </citation>
    <scope>NUCLEOTIDE SEQUENCE [LARGE SCALE GENOMIC DNA]</scope>
    <source>
        <strain evidence="2 3">DSM 25731</strain>
    </source>
</reference>
<feature type="domain" description="FRG" evidence="1">
    <location>
        <begin position="20"/>
        <end position="115"/>
    </location>
</feature>
<dbReference type="EMBL" id="QBKT01000001">
    <property type="protein sequence ID" value="PTX64194.1"/>
    <property type="molecule type" value="Genomic_DNA"/>
</dbReference>
<dbReference type="Proteomes" id="UP000244090">
    <property type="component" value="Unassembled WGS sequence"/>
</dbReference>
<keyword evidence="3" id="KW-1185">Reference proteome</keyword>
<dbReference type="AlphaFoldDB" id="A0A2T6C7A2"/>
<evidence type="ECO:0000313" key="2">
    <source>
        <dbReference type="EMBL" id="PTX64194.1"/>
    </source>
</evidence>
<comment type="caution">
    <text evidence="2">The sequence shown here is derived from an EMBL/GenBank/DDBJ whole genome shotgun (WGS) entry which is preliminary data.</text>
</comment>
<proteinExistence type="predicted"/>
<dbReference type="SMART" id="SM00901">
    <property type="entry name" value="FRG"/>
    <property type="match status" value="1"/>
</dbReference>
<evidence type="ECO:0000259" key="1">
    <source>
        <dbReference type="SMART" id="SM00901"/>
    </source>
</evidence>
<organism evidence="2 3">
    <name type="scientific">Kordia periserrulae</name>
    <dbReference type="NCBI Taxonomy" id="701523"/>
    <lineage>
        <taxon>Bacteria</taxon>
        <taxon>Pseudomonadati</taxon>
        <taxon>Bacteroidota</taxon>
        <taxon>Flavobacteriia</taxon>
        <taxon>Flavobacteriales</taxon>
        <taxon>Flavobacteriaceae</taxon>
        <taxon>Kordia</taxon>
    </lineage>
</organism>
<accession>A0A2T6C7A2</accession>
<dbReference type="OrthoDB" id="9816036at2"/>
<dbReference type="RefSeq" id="WP_108113535.1">
    <property type="nucleotide sequence ID" value="NZ_QBKT01000001.1"/>
</dbReference>
<protein>
    <submittedName>
        <fullName evidence="2">FRG domain-containing protein</fullName>
    </submittedName>
</protein>
<sequence length="240" mass="28127">MGTWYDFFEEIKNIKSEFENPETLWYRGHSSSRFELKPSLLRFKNGVDREQFLFQRFKDYSAKIFRKNATDWETLFDMQHYGVPTRLLDWSESPGVSIFFAVSNQFHHDEDGCFYILDPIALNSKSGQSNIKILSDDKDFKYQSIYWEKKPFSAATPIAIGPHFRNDRIYAQKGRFTIHGEVNDPLDIQCPDVVRKIIIPKEIKGSLNEFLQISNINALTIFPDMHGIAEYIKLISDLEY</sequence>
<gene>
    <name evidence="2" type="ORF">C8N46_101805</name>
</gene>
<evidence type="ECO:0000313" key="3">
    <source>
        <dbReference type="Proteomes" id="UP000244090"/>
    </source>
</evidence>
<dbReference type="InterPro" id="IPR014966">
    <property type="entry name" value="FRG-dom"/>
</dbReference>
<dbReference type="Pfam" id="PF08867">
    <property type="entry name" value="FRG"/>
    <property type="match status" value="1"/>
</dbReference>